<sequence length="418" mass="46133">MSKIVLAAYGGGHINMLLPIIKKLDKCGHQLKILGLTTAGSVLKNNAIDYVGFNDLLFLSDEPDSVLEKGRELVGLSSASSLISYEESVAYMGLSYSDLEVFYGVEQAKVVYVNKGRQAFYPIFLMEKFLRNEQPDLVIATNSPRAERAIIDAARKVGIPSLCIVDLFALQEVHWIGQQGYADKVCVLSDYVKQTFVSAGRSSDEIVVTGNPVFDKLADLRTEVSNRQLQETPSCRHTILWASQPEPEKHPFTGKCGDSELPRNIDAALIKIMKKHPEWELVIRFHPSEEVHLDVLPANVRISPKNEDLYSLLQNVDLVVTMTSTVGLEAALLGLPVVTIDRSVFTDDAPYSAMGISTGVSDLDRLEATINEVVGFKQVAEIASLPQVGQATNKIINVIHDLLDEKHVSKSNQIMRDL</sequence>
<name>A0A1I2MZW8_9GAMM</name>
<dbReference type="Gene3D" id="3.40.50.12580">
    <property type="match status" value="1"/>
</dbReference>
<dbReference type="STRING" id="1045558.SAMN05216175_102158"/>
<dbReference type="Proteomes" id="UP000198623">
    <property type="component" value="Unassembled WGS sequence"/>
</dbReference>
<feature type="domain" description="UDP-N-acetylglucosamine 2-epimerase" evidence="2">
    <location>
        <begin position="182"/>
        <end position="342"/>
    </location>
</feature>
<protein>
    <submittedName>
        <fullName evidence="3">UDP-N-acetylglucosamine 2-epimerase</fullName>
    </submittedName>
</protein>
<evidence type="ECO:0000259" key="2">
    <source>
        <dbReference type="Pfam" id="PF02350"/>
    </source>
</evidence>
<dbReference type="OrthoDB" id="9789073at2"/>
<dbReference type="GO" id="GO:0016853">
    <property type="term" value="F:isomerase activity"/>
    <property type="evidence" value="ECO:0007669"/>
    <property type="project" value="UniProtKB-KW"/>
</dbReference>
<dbReference type="AlphaFoldDB" id="A0A1I2MZW8"/>
<evidence type="ECO:0000313" key="3">
    <source>
        <dbReference type="EMBL" id="SFF96159.1"/>
    </source>
</evidence>
<dbReference type="InterPro" id="IPR003331">
    <property type="entry name" value="UDP_GlcNAc_Epimerase_2_dom"/>
</dbReference>
<dbReference type="EMBL" id="FOOU01000002">
    <property type="protein sequence ID" value="SFF96159.1"/>
    <property type="molecule type" value="Genomic_DNA"/>
</dbReference>
<evidence type="ECO:0000256" key="1">
    <source>
        <dbReference type="RuleBase" id="RU003513"/>
    </source>
</evidence>
<dbReference type="InterPro" id="IPR043148">
    <property type="entry name" value="TagF_C"/>
</dbReference>
<comment type="similarity">
    <text evidence="1">Belongs to the UDP-N-acetylglucosamine 2-epimerase family.</text>
</comment>
<dbReference type="SUPFAM" id="SSF53756">
    <property type="entry name" value="UDP-Glycosyltransferase/glycogen phosphorylase"/>
    <property type="match status" value="1"/>
</dbReference>
<keyword evidence="4" id="KW-1185">Reference proteome</keyword>
<organism evidence="3 4">
    <name type="scientific">Neptunomonas qingdaonensis</name>
    <dbReference type="NCBI Taxonomy" id="1045558"/>
    <lineage>
        <taxon>Bacteria</taxon>
        <taxon>Pseudomonadati</taxon>
        <taxon>Pseudomonadota</taxon>
        <taxon>Gammaproteobacteria</taxon>
        <taxon>Oceanospirillales</taxon>
        <taxon>Oceanospirillaceae</taxon>
        <taxon>Neptunomonas</taxon>
    </lineage>
</organism>
<gene>
    <name evidence="3" type="ORF">SAMN05216175_102158</name>
</gene>
<keyword evidence="1" id="KW-0413">Isomerase</keyword>
<accession>A0A1I2MZW8</accession>
<reference evidence="4" key="1">
    <citation type="submission" date="2016-10" db="EMBL/GenBank/DDBJ databases">
        <authorList>
            <person name="Varghese N."/>
            <person name="Submissions S."/>
        </authorList>
    </citation>
    <scope>NUCLEOTIDE SEQUENCE [LARGE SCALE GENOMIC DNA]</scope>
    <source>
        <strain evidence="4">CGMCC 1.10971</strain>
    </source>
</reference>
<proteinExistence type="inferred from homology"/>
<dbReference type="Pfam" id="PF02350">
    <property type="entry name" value="Epimerase_2"/>
    <property type="match status" value="1"/>
</dbReference>
<dbReference type="RefSeq" id="WP_090724615.1">
    <property type="nucleotide sequence ID" value="NZ_FOOU01000002.1"/>
</dbReference>
<evidence type="ECO:0000313" key="4">
    <source>
        <dbReference type="Proteomes" id="UP000198623"/>
    </source>
</evidence>